<dbReference type="InterPro" id="IPR036390">
    <property type="entry name" value="WH_DNA-bd_sf"/>
</dbReference>
<proteinExistence type="predicted"/>
<organism evidence="2 3">
    <name type="scientific">Sphingomonas hylomeconis</name>
    <dbReference type="NCBI Taxonomy" id="1395958"/>
    <lineage>
        <taxon>Bacteria</taxon>
        <taxon>Pseudomonadati</taxon>
        <taxon>Pseudomonadota</taxon>
        <taxon>Alphaproteobacteria</taxon>
        <taxon>Sphingomonadales</taxon>
        <taxon>Sphingomonadaceae</taxon>
        <taxon>Sphingomonas</taxon>
    </lineage>
</organism>
<feature type="region of interest" description="Disordered" evidence="1">
    <location>
        <begin position="182"/>
        <end position="205"/>
    </location>
</feature>
<evidence type="ECO:0000313" key="2">
    <source>
        <dbReference type="EMBL" id="MFC3580663.1"/>
    </source>
</evidence>
<accession>A0ABV7SVZ2</accession>
<evidence type="ECO:0000313" key="3">
    <source>
        <dbReference type="Proteomes" id="UP001595713"/>
    </source>
</evidence>
<protein>
    <recommendedName>
        <fullName evidence="4">HTH marR-type domain-containing protein</fullName>
    </recommendedName>
</protein>
<keyword evidence="3" id="KW-1185">Reference proteome</keyword>
<gene>
    <name evidence="2" type="ORF">ACFONA_10855</name>
</gene>
<dbReference type="RefSeq" id="WP_261294763.1">
    <property type="nucleotide sequence ID" value="NZ_JANQBK010000010.1"/>
</dbReference>
<dbReference type="Proteomes" id="UP001595713">
    <property type="component" value="Unassembled WGS sequence"/>
</dbReference>
<evidence type="ECO:0000256" key="1">
    <source>
        <dbReference type="SAM" id="MobiDB-lite"/>
    </source>
</evidence>
<dbReference type="SUPFAM" id="SSF46785">
    <property type="entry name" value="Winged helix' DNA-binding domain"/>
    <property type="match status" value="1"/>
</dbReference>
<reference evidence="3" key="1">
    <citation type="journal article" date="2019" name="Int. J. Syst. Evol. Microbiol.">
        <title>The Global Catalogue of Microorganisms (GCM) 10K type strain sequencing project: providing services to taxonomists for standard genome sequencing and annotation.</title>
        <authorList>
            <consortium name="The Broad Institute Genomics Platform"/>
            <consortium name="The Broad Institute Genome Sequencing Center for Infectious Disease"/>
            <person name="Wu L."/>
            <person name="Ma J."/>
        </authorList>
    </citation>
    <scope>NUCLEOTIDE SEQUENCE [LARGE SCALE GENOMIC DNA]</scope>
    <source>
        <strain evidence="3">KCTC 42739</strain>
    </source>
</reference>
<dbReference type="EMBL" id="JBHRXP010000004">
    <property type="protein sequence ID" value="MFC3580663.1"/>
    <property type="molecule type" value="Genomic_DNA"/>
</dbReference>
<evidence type="ECO:0008006" key="4">
    <source>
        <dbReference type="Google" id="ProtNLM"/>
    </source>
</evidence>
<dbReference type="Gene3D" id="1.10.10.10">
    <property type="entry name" value="Winged helix-like DNA-binding domain superfamily/Winged helix DNA-binding domain"/>
    <property type="match status" value="1"/>
</dbReference>
<sequence>MDHRYCNNTYFSGAPTSPIGRSDNGVRDPGLYMFKRFAELRAQKHARATRSPLDIARGMIAARRALQRHLPVHLLHDPGLDMLLALFVGEHEGVAMGGAELATTTTVGPAIAAHLIKAMAALGMIEEDVTITLTAQGRSAVAAAIAAVGAAQMAPDYARRPRLRMLYQRDQHDAAMRVTSMANPGQPSFAGLKSGTPNQQRLTVQ</sequence>
<dbReference type="InterPro" id="IPR036388">
    <property type="entry name" value="WH-like_DNA-bd_sf"/>
</dbReference>
<feature type="compositionally biased region" description="Polar residues" evidence="1">
    <location>
        <begin position="195"/>
        <end position="205"/>
    </location>
</feature>
<name>A0ABV7SVZ2_9SPHN</name>
<comment type="caution">
    <text evidence="2">The sequence shown here is derived from an EMBL/GenBank/DDBJ whole genome shotgun (WGS) entry which is preliminary data.</text>
</comment>